<evidence type="ECO:0000256" key="4">
    <source>
        <dbReference type="ARBA" id="ARBA00023098"/>
    </source>
</evidence>
<protein>
    <submittedName>
        <fullName evidence="6">Phospholipase D-like domain-containing protein</fullName>
    </submittedName>
</protein>
<dbReference type="Pfam" id="PF13091">
    <property type="entry name" value="PLDc_2"/>
    <property type="match status" value="1"/>
</dbReference>
<keyword evidence="2" id="KW-0677">Repeat</keyword>
<evidence type="ECO:0000256" key="2">
    <source>
        <dbReference type="ARBA" id="ARBA00022737"/>
    </source>
</evidence>
<dbReference type="InterPro" id="IPR001736">
    <property type="entry name" value="PLipase_D/transphosphatidylase"/>
</dbReference>
<organism evidence="6 7">
    <name type="scientific">Pseudoduganella chitinolytica</name>
    <dbReference type="NCBI Taxonomy" id="34070"/>
    <lineage>
        <taxon>Bacteria</taxon>
        <taxon>Pseudomonadati</taxon>
        <taxon>Pseudomonadota</taxon>
        <taxon>Betaproteobacteria</taxon>
        <taxon>Burkholderiales</taxon>
        <taxon>Oxalobacteraceae</taxon>
        <taxon>Telluria group</taxon>
        <taxon>Pseudoduganella</taxon>
    </lineage>
</organism>
<keyword evidence="3" id="KW-0378">Hydrolase</keyword>
<evidence type="ECO:0000259" key="5">
    <source>
        <dbReference type="PROSITE" id="PS50035"/>
    </source>
</evidence>
<dbReference type="PANTHER" id="PTHR18896:SF76">
    <property type="entry name" value="PHOSPHOLIPASE"/>
    <property type="match status" value="1"/>
</dbReference>
<dbReference type="PROSITE" id="PS50035">
    <property type="entry name" value="PLD"/>
    <property type="match status" value="1"/>
</dbReference>
<feature type="domain" description="PLD phosphodiesterase" evidence="5">
    <location>
        <begin position="562"/>
        <end position="589"/>
    </location>
</feature>
<gene>
    <name evidence="6" type="ORF">PX653_12345</name>
</gene>
<evidence type="ECO:0000256" key="3">
    <source>
        <dbReference type="ARBA" id="ARBA00022801"/>
    </source>
</evidence>
<dbReference type="Gene3D" id="3.30.870.10">
    <property type="entry name" value="Endonuclease Chain A"/>
    <property type="match status" value="2"/>
</dbReference>
<dbReference type="InterPro" id="IPR025202">
    <property type="entry name" value="PLD-like_dom"/>
</dbReference>
<accession>A0ABY8BI28</accession>
<dbReference type="PANTHER" id="PTHR18896">
    <property type="entry name" value="PHOSPHOLIPASE D"/>
    <property type="match status" value="1"/>
</dbReference>
<evidence type="ECO:0000256" key="1">
    <source>
        <dbReference type="ARBA" id="ARBA00000798"/>
    </source>
</evidence>
<evidence type="ECO:0000313" key="7">
    <source>
        <dbReference type="Proteomes" id="UP001216510"/>
    </source>
</evidence>
<name>A0ABY8BI28_9BURK</name>
<dbReference type="SMART" id="SM00155">
    <property type="entry name" value="PLDc"/>
    <property type="match status" value="2"/>
</dbReference>
<keyword evidence="7" id="KW-1185">Reference proteome</keyword>
<evidence type="ECO:0000313" key="6">
    <source>
        <dbReference type="EMBL" id="WEF35500.1"/>
    </source>
</evidence>
<dbReference type="Proteomes" id="UP001216510">
    <property type="component" value="Chromosome"/>
</dbReference>
<reference evidence="6 7" key="1">
    <citation type="submission" date="2023-02" db="EMBL/GenBank/DDBJ databases">
        <title>Gemone sequence of Telluria chitinolytica ACM 3522T.</title>
        <authorList>
            <person name="Frediansyah A."/>
            <person name="Miess H."/>
            <person name="Gross H."/>
        </authorList>
    </citation>
    <scope>NUCLEOTIDE SEQUENCE [LARGE SCALE GENOMIC DNA]</scope>
    <source>
        <strain evidence="6 7">ACM 3522</strain>
    </source>
</reference>
<dbReference type="SUPFAM" id="SSF56024">
    <property type="entry name" value="Phospholipase D/nuclease"/>
    <property type="match status" value="2"/>
</dbReference>
<proteinExistence type="predicted"/>
<comment type="catalytic activity">
    <reaction evidence="1">
        <text>a 1,2-diacyl-sn-glycero-3-phosphocholine + H2O = a 1,2-diacyl-sn-glycero-3-phosphate + choline + H(+)</text>
        <dbReference type="Rhea" id="RHEA:14445"/>
        <dbReference type="ChEBI" id="CHEBI:15354"/>
        <dbReference type="ChEBI" id="CHEBI:15377"/>
        <dbReference type="ChEBI" id="CHEBI:15378"/>
        <dbReference type="ChEBI" id="CHEBI:57643"/>
        <dbReference type="ChEBI" id="CHEBI:58608"/>
        <dbReference type="EC" id="3.1.4.4"/>
    </reaction>
</comment>
<dbReference type="RefSeq" id="WP_277418153.1">
    <property type="nucleotide sequence ID" value="NZ_CP119083.1"/>
</dbReference>
<sequence length="674" mass="74798">MPDTITRAEKVHIDERSRQARSTGQWFLENRTATHPVTHNNGLTFFICGETAFADIAKRIRNAKHSINIICWGFDPGIELVRTGTTWPRGDTYGDLLVAAGKRGVKVRILVWYSKLGSGSAMNMPGYSHDTNPWPAAPGLSEGGNLSAQRARALTEDYYLRSGVQHPIKTPQGSRLFGPEHMGMIGLAARAEYCNKWYNAAFAGKFDHVEIRTRAGDADAIKSSLATEKYQPGTLGTIEVERAGMVRVGTHHQKTIVIDYDHADGAHATGYVKGLNSVTEYWDTEAHLIEDPRRETGSVREAGEAVQVEANQKPDAGFATFKPYRDYACRIDAGGALAAVFENFRRAWARTGSSDLGDQPAVPQALKRTVVPGTHSSVQIVRTQPQENDKTIKEMYFLATDQAALASGYLYVENQYFQYQEWSERLIQARKNVMAAWKAGAAKAGKSKADMPLMHVFIVIPVPERAQMVPRTYDTLAVLGQQAGMAGQSDLIDKENKKRYTGVMVDDIGRPTGAVYSKPAIVEYANRIDKPTIDALEKQFGLKVAVSMLQTSGISQRRMRYREIYIHSKMLLIDDTFISFGSANLNQRSMSVDSEINFATNDARHATDLRRRIFGQLSGGGFDGKAGTRDDMSQTYILWTERMTKNQLAKGDSNAMIGFLLPLWDNRSSTMRLG</sequence>
<dbReference type="InterPro" id="IPR015679">
    <property type="entry name" value="PLipase_D_fam"/>
</dbReference>
<keyword evidence="4" id="KW-0443">Lipid metabolism</keyword>
<dbReference type="EMBL" id="CP119083">
    <property type="protein sequence ID" value="WEF35500.1"/>
    <property type="molecule type" value="Genomic_DNA"/>
</dbReference>